<reference evidence="2 3" key="1">
    <citation type="submission" date="2018-01" db="EMBL/GenBank/DDBJ databases">
        <authorList>
            <person name="Clerissi C."/>
        </authorList>
    </citation>
    <scope>NUCLEOTIDE SEQUENCE [LARGE SCALE GENOMIC DNA]</scope>
    <source>
        <strain evidence="2">Cupriavidus taiwanensis STM 6021</strain>
    </source>
</reference>
<dbReference type="Proteomes" id="UP000257139">
    <property type="component" value="Unassembled WGS sequence"/>
</dbReference>
<evidence type="ECO:0000313" key="3">
    <source>
        <dbReference type="Proteomes" id="UP000257139"/>
    </source>
</evidence>
<organism evidence="2 3">
    <name type="scientific">Cupriavidus taiwanensis</name>
    <dbReference type="NCBI Taxonomy" id="164546"/>
    <lineage>
        <taxon>Bacteria</taxon>
        <taxon>Pseudomonadati</taxon>
        <taxon>Pseudomonadota</taxon>
        <taxon>Betaproteobacteria</taxon>
        <taxon>Burkholderiales</taxon>
        <taxon>Burkholderiaceae</taxon>
        <taxon>Cupriavidus</taxon>
    </lineage>
</organism>
<evidence type="ECO:0000259" key="1">
    <source>
        <dbReference type="Pfam" id="PF18864"/>
    </source>
</evidence>
<dbReference type="RefSeq" id="WP_232348064.1">
    <property type="nucleotide sequence ID" value="NZ_JABTYD010000006.1"/>
</dbReference>
<accession>A0A7Z7JJ76</accession>
<dbReference type="Pfam" id="PF18864">
    <property type="entry name" value="AbiTii"/>
    <property type="match status" value="1"/>
</dbReference>
<evidence type="ECO:0000313" key="2">
    <source>
        <dbReference type="EMBL" id="SPC25932.1"/>
    </source>
</evidence>
<name>A0A7Z7JJ76_9BURK</name>
<sequence length="329" mass="34524">MAKEHFDAGSGGGAMLESAKPVLELAVSLIHDIQAEAIDATSSVTALLRKCKLLAARLDHAELAQWVGYELGGYPNGAALPPYRLATPMSYGNFAGAFSARAENIQIPVEVLPEHLQEHYRTARLDQPVSTYENLVRAGTPGRLHIPWPIPMAIRHASKITRDMQCIEAWQDLPTGVIDRLLDAVKNAVLGYAIEIEKLSPDAGDLPMGSKPVSEDKLTQIFNTQIAGNVGNVANGGSGVSQRATVNVGAGDWDTLRRYLQSLGLQDADLAGLQADLDTARAAGTGMDGKPSSWVGKLIGKAASGVAGVGVEVAAGGIAKAIAAYLGLS</sequence>
<gene>
    <name evidence="2" type="ORF">CBM2594_U20119</name>
</gene>
<dbReference type="InterPro" id="IPR041304">
    <property type="entry name" value="AbiTii"/>
</dbReference>
<dbReference type="EMBL" id="OGUU01000049">
    <property type="protein sequence ID" value="SPC25932.1"/>
    <property type="molecule type" value="Genomic_DNA"/>
</dbReference>
<dbReference type="AlphaFoldDB" id="A0A7Z7JJ76"/>
<feature type="domain" description="AbiTii" evidence="1">
    <location>
        <begin position="28"/>
        <end position="217"/>
    </location>
</feature>
<comment type="caution">
    <text evidence="2">The sequence shown here is derived from an EMBL/GenBank/DDBJ whole genome shotgun (WGS) entry which is preliminary data.</text>
</comment>
<protein>
    <recommendedName>
        <fullName evidence="1">AbiTii domain-containing protein</fullName>
    </recommendedName>
</protein>
<proteinExistence type="predicted"/>